<dbReference type="GO" id="GO:0005634">
    <property type="term" value="C:nucleus"/>
    <property type="evidence" value="ECO:0007669"/>
    <property type="project" value="TreeGrafter"/>
</dbReference>
<dbReference type="GO" id="GO:0061860">
    <property type="term" value="F:DNA clamp unloader activity"/>
    <property type="evidence" value="ECO:0007669"/>
    <property type="project" value="TreeGrafter"/>
</dbReference>
<protein>
    <recommendedName>
        <fullName evidence="4">ATPase family AAA domain-containing protein 5</fullName>
    </recommendedName>
</protein>
<feature type="compositionally biased region" description="Basic and acidic residues" evidence="1">
    <location>
        <begin position="362"/>
        <end position="376"/>
    </location>
</feature>
<feature type="compositionally biased region" description="Polar residues" evidence="1">
    <location>
        <begin position="1000"/>
        <end position="1012"/>
    </location>
</feature>
<dbReference type="PANTHER" id="PTHR23389">
    <property type="entry name" value="CHROMOSOME TRANSMISSION FIDELITY FACTOR 18"/>
    <property type="match status" value="1"/>
</dbReference>
<feature type="compositionally biased region" description="Polar residues" evidence="1">
    <location>
        <begin position="1462"/>
        <end position="1474"/>
    </location>
</feature>
<feature type="region of interest" description="Disordered" evidence="1">
    <location>
        <begin position="566"/>
        <end position="592"/>
    </location>
</feature>
<feature type="compositionally biased region" description="Low complexity" evidence="1">
    <location>
        <begin position="339"/>
        <end position="354"/>
    </location>
</feature>
<dbReference type="InterPro" id="IPR027417">
    <property type="entry name" value="P-loop_NTPase"/>
</dbReference>
<feature type="compositionally biased region" description="Basic residues" evidence="1">
    <location>
        <begin position="388"/>
        <end position="397"/>
    </location>
</feature>
<organism evidence="2 3">
    <name type="scientific">Clytia hemisphaerica</name>
    <dbReference type="NCBI Taxonomy" id="252671"/>
    <lineage>
        <taxon>Eukaryota</taxon>
        <taxon>Metazoa</taxon>
        <taxon>Cnidaria</taxon>
        <taxon>Hydrozoa</taxon>
        <taxon>Hydroidolina</taxon>
        <taxon>Leptothecata</taxon>
        <taxon>Obeliida</taxon>
        <taxon>Clytiidae</taxon>
        <taxon>Clytia</taxon>
    </lineage>
</organism>
<feature type="compositionally biased region" description="Acidic residues" evidence="1">
    <location>
        <begin position="894"/>
        <end position="908"/>
    </location>
</feature>
<dbReference type="OrthoDB" id="9996895at2759"/>
<dbReference type="Proteomes" id="UP000594262">
    <property type="component" value="Unplaced"/>
</dbReference>
<dbReference type="GeneID" id="136807881"/>
<feature type="compositionally biased region" description="Basic and acidic residues" evidence="1">
    <location>
        <begin position="862"/>
        <end position="884"/>
    </location>
</feature>
<feature type="compositionally biased region" description="Basic residues" evidence="1">
    <location>
        <begin position="30"/>
        <end position="47"/>
    </location>
</feature>
<evidence type="ECO:0000313" key="2">
    <source>
        <dbReference type="EnsemblMetazoa" id="CLYHEMP000483.1"/>
    </source>
</evidence>
<sequence>MADTENSEDEIELPPLKPQKNLFAFFGAKSKTKNGLKTVSKPKKKPVSKSDNEDENCTEEQSPLKPHNHKSKRKRRIVDDTDSDEVNESSKEDESKGKESNLHNKILQSRPSEEKKTLCTPLSTEMAKCDIPTPFPVTNHIQQGSYEVSSKLPLLQTGDEGENVDFKIGSLCYKELLNLDVLKTEKKNNDDVIEKPIADWLEELEEMYPDLDVKKMFQQFLVCQKKVILTDLKKLKASKLAVESIWNKQVKDDAAQRLAKEQKEREEKLKEEQRLKEEELERRKEGKDIRKMFAGKSSKKKALRKKADPEKSKAEESIISEDDFEEPSSGKKKDKGKKSANGGLKLSSGLFGSGSRRKKNKSDREMEKEEKEHSCEIEDENDEVLTRGTRRSSRRANKIQDDEAAPIDVEISRVNDENVSKYDEIVPIIDEEVPEEKLQPVKRDCKNIKHMFLKQRKTSKKSEKKNFNETDIPEKTTPGKNVKFDSQPDPKNINEDLDVVVVDKEIKASKVNVESSKLDVETSKLDVETSKLDVETSKLDVETAKLDVETSKLDVETSKLDVETSKLDVENANENAELDESPSQTRRKRKSKKGLDFLKIKYVGNNNENKEEDLKQTKVVSKDIRSMFSQVKQETVQLVKIKSPVEKMNFITEELDSRETLKDVREVLGNTEMEIEIKVEHDKRKDSIDAVKSEIIVKGEDIARDEIEKIEYKKLGKSKSSKSDITNYFTNLQSIKNVKTELVQDVKVADNVVLKTNETISKDENLTEKASNHETGKKEIISENKIENIDSINDKVPNTIENNDFKNETKPCTVSIEKVEVPQIEQTQQEPSFECSNNNEKSKPSKRKRTNSTVDTSNKKQKQNEKLEEPARKRSLRNREKPKTSVELTKTNLEDDPDPDMEVSDDTESAQSIIPKTPENSSNKKTKLTKQTPNSNKMPKEPKSSKVDSSSIEIPKEISYPKDITTDTLNSESKSKRKSSKGKPITSKNSSESPKDFESETTSKQIPQNPDTESPEPSLRRSSRARKKVNYNDELIFGETTLENSKKSKRNSKKDATEIESESVVEKMELDDSVVEVKEVSKISKATTKSAVICAKPPLIFPESPKKTRPVIDLVLDEPTMNSFLSWTEKYQPIKARHVIGDRIKTKEVFNWLCLWKEKHESIVKKLAARVNRKSTKRKGRVDSDYSDFDDSSTEESDEEELLSNTMLLTGPVGCGTTSAVVACAKQMDFKILELNPSIYRTGKNVFDLVSEAVASHQIQKSRKKSSALESTGSFGNFFNKDRKLEKKPISHQDTMSLILVEQADVIYEELDKGFWQGIADLRRLAKRPMVLTANDNRILSYLQTDEDQHTELIELSYTTIEQILPNMQLMCLVEGVFVPTSLLTSIIEQYQHDIRKIVMQLHFWFDQGRDPLFKDWKKEENSENTDIIEVVDVDTPKQRKNKKSTKSSNEKTDKSDESAVGSKTTEIAINQNEHSTVENGCVEPMEIIELSDDSQKGDVINNNGAEAMATNRMSNDTVNAVDSNIHNPNSTDKQKTSPLARQTSIQCYPVFKEQVLFQNHKIQSTQFQAKCGCHTFVKPRKTKDVTDLETVSIISEHLSKVDSLLNPPRKPCSSEFSIPRMSMVDSLSDSLWKERERIFDYPEPIVRDSLHGTISSCYGDVIKKDFVMDKKEKLRSERYHDLYSRVEDRLPTCTLLDPDNHALLTLPYLKNITHSEEVRKNTQNKRGQRRFLHYLVSNNIIMEDETLLMLQSHSFNDSIAT</sequence>
<feature type="compositionally biased region" description="Acidic residues" evidence="1">
    <location>
        <begin position="1"/>
        <end position="12"/>
    </location>
</feature>
<feature type="region of interest" description="Disordered" evidence="1">
    <location>
        <begin position="264"/>
        <end position="407"/>
    </location>
</feature>
<feature type="compositionally biased region" description="Basic and acidic residues" evidence="1">
    <location>
        <begin position="460"/>
        <end position="474"/>
    </location>
</feature>
<feature type="region of interest" description="Disordered" evidence="1">
    <location>
        <begin position="27"/>
        <end position="118"/>
    </location>
</feature>
<dbReference type="Gene3D" id="3.40.50.300">
    <property type="entry name" value="P-loop containing nucleotide triphosphate hydrolases"/>
    <property type="match status" value="1"/>
</dbReference>
<name>A0A7M5UYE1_9CNID</name>
<feature type="compositionally biased region" description="Basic and acidic residues" evidence="1">
    <location>
        <begin position="1449"/>
        <end position="1458"/>
    </location>
</feature>
<feature type="region of interest" description="Disordered" evidence="1">
    <location>
        <begin position="821"/>
        <end position="1032"/>
    </location>
</feature>
<feature type="compositionally biased region" description="Basic and acidic residues" evidence="1">
    <location>
        <begin position="264"/>
        <end position="291"/>
    </location>
</feature>
<evidence type="ECO:0000256" key="1">
    <source>
        <dbReference type="SAM" id="MobiDB-lite"/>
    </source>
</evidence>
<feature type="region of interest" description="Disordered" evidence="1">
    <location>
        <begin position="1428"/>
        <end position="1474"/>
    </location>
</feature>
<dbReference type="PANTHER" id="PTHR23389:SF21">
    <property type="entry name" value="ATPASE FAMILY AAA DOMAIN-CONTAINING PROTEIN 5"/>
    <property type="match status" value="1"/>
</dbReference>
<dbReference type="SUPFAM" id="SSF52540">
    <property type="entry name" value="P-loop containing nucleoside triphosphate hydrolases"/>
    <property type="match status" value="1"/>
</dbReference>
<feature type="compositionally biased region" description="Polar residues" evidence="1">
    <location>
        <begin position="909"/>
        <end position="937"/>
    </location>
</feature>
<feature type="region of interest" description="Disordered" evidence="1">
    <location>
        <begin position="1"/>
        <end position="20"/>
    </location>
</feature>
<keyword evidence="3" id="KW-1185">Reference proteome</keyword>
<feature type="compositionally biased region" description="Basic and acidic residues" evidence="1">
    <location>
        <begin position="305"/>
        <end position="316"/>
    </location>
</feature>
<feature type="compositionally biased region" description="Polar residues" evidence="1">
    <location>
        <begin position="824"/>
        <end position="839"/>
    </location>
</feature>
<evidence type="ECO:0008006" key="4">
    <source>
        <dbReference type="Google" id="ProtNLM"/>
    </source>
</evidence>
<feature type="region of interest" description="Disordered" evidence="1">
    <location>
        <begin position="452"/>
        <end position="496"/>
    </location>
</feature>
<accession>A0A7M5UYE1</accession>
<feature type="compositionally biased region" description="Basic and acidic residues" evidence="1">
    <location>
        <begin position="482"/>
        <end position="494"/>
    </location>
</feature>
<evidence type="ECO:0000313" key="3">
    <source>
        <dbReference type="Proteomes" id="UP000594262"/>
    </source>
</evidence>
<reference evidence="2" key="1">
    <citation type="submission" date="2021-01" db="UniProtKB">
        <authorList>
            <consortium name="EnsemblMetazoa"/>
        </authorList>
    </citation>
    <scope>IDENTIFICATION</scope>
</reference>
<dbReference type="EnsemblMetazoa" id="CLYHEMT000483.1">
    <property type="protein sequence ID" value="CLYHEMP000483.1"/>
    <property type="gene ID" value="CLYHEMG000483"/>
</dbReference>
<feature type="compositionally biased region" description="Basic residues" evidence="1">
    <location>
        <begin position="66"/>
        <end position="76"/>
    </location>
</feature>
<proteinExistence type="predicted"/>
<dbReference type="RefSeq" id="XP_066920603.1">
    <property type="nucleotide sequence ID" value="XM_067064502.1"/>
</dbReference>
<dbReference type="GO" id="GO:0003677">
    <property type="term" value="F:DNA binding"/>
    <property type="evidence" value="ECO:0007669"/>
    <property type="project" value="TreeGrafter"/>
</dbReference>
<feature type="compositionally biased region" description="Basic and acidic residues" evidence="1">
    <location>
        <begin position="88"/>
        <end position="102"/>
    </location>
</feature>